<name>A0AC34G7S4_9BILA</name>
<proteinExistence type="predicted"/>
<organism evidence="1 2">
    <name type="scientific">Panagrolaimus sp. ES5</name>
    <dbReference type="NCBI Taxonomy" id="591445"/>
    <lineage>
        <taxon>Eukaryota</taxon>
        <taxon>Metazoa</taxon>
        <taxon>Ecdysozoa</taxon>
        <taxon>Nematoda</taxon>
        <taxon>Chromadorea</taxon>
        <taxon>Rhabditida</taxon>
        <taxon>Tylenchina</taxon>
        <taxon>Panagrolaimomorpha</taxon>
        <taxon>Panagrolaimoidea</taxon>
        <taxon>Panagrolaimidae</taxon>
        <taxon>Panagrolaimus</taxon>
    </lineage>
</organism>
<sequence>MINTLIVGIFAVSALFYLYSVLRPKFKARVNCWFCNVNQWVPYHQKNAFMCKKCDQYNGFDKDGDYNKFIASQRIETLNMKKPSAKKSQFTPFPSTNGLCEMCNQKQSVIIERLKKFEAIDERQYFEEYERYKANLNQQYALCAKCQKYTEQKLQSVNEMYLPKSKPVKKATPSLFSKPFENSNAASPKSYAPSIISERAESIYSQRQRAPSVYSMASSRAPSTFSRQTRAPTLFSEPIRTPAFMRISSSKTPSIASGFSYKTKQTEYPPILHEEDDDEDSPKKSNHDHENRRRKFYFSSGWITVACHILTSLISTILFISLFDSCFDIDFLALEQYLPINIVNALHRCTKYAAFISALASGIFYYGFSESKTRINFLELLAFVSWPIFLSFCLFDVKHNPDFNLIKIIFAAYLSVLSTMILFIPKKRKHQKRPNNIYSAFSVASTPVSQCSSRLTASRIHNMSNLSNISQNSKSDSVPDLVEEWVRQTVPEADDCE</sequence>
<accession>A0AC34G7S4</accession>
<evidence type="ECO:0000313" key="2">
    <source>
        <dbReference type="WBParaSite" id="ES5_v2.g25746.t1"/>
    </source>
</evidence>
<protein>
    <submittedName>
        <fullName evidence="2">Ima1 N-terminal domain-containing protein</fullName>
    </submittedName>
</protein>
<dbReference type="Proteomes" id="UP000887579">
    <property type="component" value="Unplaced"/>
</dbReference>
<reference evidence="2" key="1">
    <citation type="submission" date="2022-11" db="UniProtKB">
        <authorList>
            <consortium name="WormBaseParasite"/>
        </authorList>
    </citation>
    <scope>IDENTIFICATION</scope>
</reference>
<dbReference type="WBParaSite" id="ES5_v2.g25746.t1">
    <property type="protein sequence ID" value="ES5_v2.g25746.t1"/>
    <property type="gene ID" value="ES5_v2.g25746"/>
</dbReference>
<evidence type="ECO:0000313" key="1">
    <source>
        <dbReference type="Proteomes" id="UP000887579"/>
    </source>
</evidence>